<dbReference type="InterPro" id="IPR016039">
    <property type="entry name" value="Thiolase-like"/>
</dbReference>
<gene>
    <name evidence="1" type="ORF">AU492_04555</name>
</gene>
<evidence type="ECO:0008006" key="3">
    <source>
        <dbReference type="Google" id="ProtNLM"/>
    </source>
</evidence>
<name>A0ABX9EV18_9GAMM</name>
<keyword evidence="2" id="KW-1185">Reference proteome</keyword>
<comment type="caution">
    <text evidence="1">The sequence shown here is derived from an EMBL/GenBank/DDBJ whole genome shotgun (WGS) entry which is preliminary data.</text>
</comment>
<protein>
    <recommendedName>
        <fullName evidence="3">3-oxoacyl-ACP synthase</fullName>
    </recommendedName>
</protein>
<organism evidence="1 2">
    <name type="scientific">Lonsdalea populi</name>
    <dbReference type="NCBI Taxonomy" id="1172565"/>
    <lineage>
        <taxon>Bacteria</taxon>
        <taxon>Pseudomonadati</taxon>
        <taxon>Pseudomonadota</taxon>
        <taxon>Gammaproteobacteria</taxon>
        <taxon>Enterobacterales</taxon>
        <taxon>Pectobacteriaceae</taxon>
        <taxon>Lonsdalea</taxon>
    </lineage>
</organism>
<accession>A0ABX9EV18</accession>
<proteinExistence type="predicted"/>
<dbReference type="RefSeq" id="WP_112103647.1">
    <property type="nucleotide sequence ID" value="NZ_LUSW01000007.1"/>
</dbReference>
<evidence type="ECO:0000313" key="2">
    <source>
        <dbReference type="Proteomes" id="UP000250186"/>
    </source>
</evidence>
<dbReference type="EMBL" id="LUSW01000007">
    <property type="protein sequence ID" value="RAT36412.1"/>
    <property type="molecule type" value="Genomic_DNA"/>
</dbReference>
<evidence type="ECO:0000313" key="1">
    <source>
        <dbReference type="EMBL" id="RAT36412.1"/>
    </source>
</evidence>
<dbReference type="Gene3D" id="3.40.47.10">
    <property type="match status" value="3"/>
</dbReference>
<dbReference type="SUPFAM" id="SSF53901">
    <property type="entry name" value="Thiolase-like"/>
    <property type="match status" value="2"/>
</dbReference>
<dbReference type="Proteomes" id="UP000250186">
    <property type="component" value="Unassembled WGS sequence"/>
</dbReference>
<sequence>MPLYFDVAGIQCFQEDRVHLWRDAVADAPEIVTDWLEGFYTSNGKAHGAMTEVQTWLASLERVSFQQIASHLIDTLASNHDLQTVDIVVVAHWTPDCVMGGSVTNFILHRIGALRAYAFAVSDCGLTAPFQALALIDRYLPPHRGKALLVSLDQPLLLHPTACFSPGAVRASGAALWLDRQPGERRIALSPYPWTPHCADRDDTPPEPVVVIGTLPPGFPPEAVISTITPDPSRLSAAPFYALADSLRANPEGPTMLLSIAMANIPRDLQRKEGNGMNIVDIATLINPKLTPLNALQARYRWGERNHKIFSRFLKLESACLFPDASLPQLLKGCLEKLLSRHPDKRGRIRYLAYAHSLNGTFPFGADGLRKMAAPLLPAQAEILSATQNSCASSFNALSLLTSLLSGEEENGPRYAVLLTGEKCFHQTIQYANQNGIFGEGCTALLLAEDDTLPGCTVQGVGQAMIGGIGSRTYHSSPSLENRYDHEFMPTMMRAIHRALADAGISADRLDGILPYHMSPITFDRITDQLNVPRDRVFRTHLYRLGHCFCGDGFINLHDCCFSPSAPRSGYFLAVAAGVAGTFGARVFHRKEERSPR</sequence>
<reference evidence="1 2" key="1">
    <citation type="submission" date="2016-02" db="EMBL/GenBank/DDBJ databases">
        <title>Species-wide whole genome sequencing reveals diversity, host range in Lonsdalea quercina.</title>
        <authorList>
            <person name="Li Y."/>
        </authorList>
    </citation>
    <scope>NUCLEOTIDE SEQUENCE [LARGE SCALE GENOMIC DNA]</scope>
    <source>
        <strain evidence="1 2">CFCC 12721</strain>
    </source>
</reference>